<feature type="chain" id="PRO_5007886196" description="Peptidase S9 prolyl oligopeptidase catalytic domain-containing protein" evidence="2">
    <location>
        <begin position="19"/>
        <end position="330"/>
    </location>
</feature>
<dbReference type="PANTHER" id="PTHR42776:SF4">
    <property type="entry name" value="ACYLAMINO-ACID-RELEASING ENZYME"/>
    <property type="match status" value="1"/>
</dbReference>
<evidence type="ECO:0000256" key="1">
    <source>
        <dbReference type="ARBA" id="ARBA00022801"/>
    </source>
</evidence>
<dbReference type="PATRIC" id="fig|1365251.3.peg.1392"/>
<organism evidence="4 5">
    <name type="scientific">Pseudoalteromonas luteoviolacea H33</name>
    <dbReference type="NCBI Taxonomy" id="1365251"/>
    <lineage>
        <taxon>Bacteria</taxon>
        <taxon>Pseudomonadati</taxon>
        <taxon>Pseudomonadota</taxon>
        <taxon>Gammaproteobacteria</taxon>
        <taxon>Alteromonadales</taxon>
        <taxon>Pseudoalteromonadaceae</taxon>
        <taxon>Pseudoalteromonas</taxon>
    </lineage>
</organism>
<evidence type="ECO:0000256" key="2">
    <source>
        <dbReference type="SAM" id="SignalP"/>
    </source>
</evidence>
<reference evidence="4 5" key="1">
    <citation type="submission" date="2013-07" db="EMBL/GenBank/DDBJ databases">
        <title>Comparative Genomic and Metabolomic Analysis of Twelve Strains of Pseudoalteromonas luteoviolacea.</title>
        <authorList>
            <person name="Vynne N.G."/>
            <person name="Mansson M."/>
            <person name="Gram L."/>
        </authorList>
    </citation>
    <scope>NUCLEOTIDE SEQUENCE [LARGE SCALE GENOMIC DNA]</scope>
    <source>
        <strain evidence="4 5">H33</strain>
    </source>
</reference>
<feature type="domain" description="Peptidase S9 prolyl oligopeptidase catalytic" evidence="3">
    <location>
        <begin position="131"/>
        <end position="329"/>
    </location>
</feature>
<evidence type="ECO:0000313" key="4">
    <source>
        <dbReference type="EMBL" id="KZN51965.1"/>
    </source>
</evidence>
<feature type="signal peptide" evidence="2">
    <location>
        <begin position="1"/>
        <end position="18"/>
    </location>
</feature>
<dbReference type="GO" id="GO:0004252">
    <property type="term" value="F:serine-type endopeptidase activity"/>
    <property type="evidence" value="ECO:0007669"/>
    <property type="project" value="TreeGrafter"/>
</dbReference>
<evidence type="ECO:0000259" key="3">
    <source>
        <dbReference type="Pfam" id="PF00326"/>
    </source>
</evidence>
<dbReference type="InterPro" id="IPR029058">
    <property type="entry name" value="AB_hydrolase_fold"/>
</dbReference>
<gene>
    <name evidence="4" type="ORF">N476_01165</name>
</gene>
<comment type="caution">
    <text evidence="4">The sequence shown here is derived from an EMBL/GenBank/DDBJ whole genome shotgun (WGS) entry which is preliminary data.</text>
</comment>
<dbReference type="InterPro" id="IPR001375">
    <property type="entry name" value="Peptidase_S9_cat"/>
</dbReference>
<dbReference type="EMBL" id="AUXZ01000064">
    <property type="protein sequence ID" value="KZN51965.1"/>
    <property type="molecule type" value="Genomic_DNA"/>
</dbReference>
<dbReference type="Proteomes" id="UP000076503">
    <property type="component" value="Unassembled WGS sequence"/>
</dbReference>
<dbReference type="GO" id="GO:0006508">
    <property type="term" value="P:proteolysis"/>
    <property type="evidence" value="ECO:0007669"/>
    <property type="project" value="InterPro"/>
</dbReference>
<proteinExistence type="predicted"/>
<keyword evidence="2" id="KW-0732">Signal</keyword>
<keyword evidence="1" id="KW-0378">Hydrolase</keyword>
<evidence type="ECO:0000313" key="5">
    <source>
        <dbReference type="Proteomes" id="UP000076503"/>
    </source>
</evidence>
<protein>
    <recommendedName>
        <fullName evidence="3">Peptidase S9 prolyl oligopeptidase catalytic domain-containing protein</fullName>
    </recommendedName>
</protein>
<dbReference type="OrthoDB" id="9812921at2"/>
<dbReference type="Gene3D" id="3.40.50.1820">
    <property type="entry name" value="alpha/beta hydrolase"/>
    <property type="match status" value="1"/>
</dbReference>
<dbReference type="SUPFAM" id="SSF53474">
    <property type="entry name" value="alpha/beta-Hydrolases"/>
    <property type="match status" value="1"/>
</dbReference>
<accession>A0A167FAA2</accession>
<sequence>MHVLILFIFLLFSFNSQATSTDLKSVQSCYKGPFSQYSHWIDFMEKKFAKKGLNEQALQKRISHFQSMFSEQAFNDFKAHLTCETFIYQVKGQDVRGFVVKPINNKKKMPVIIYNRGGNGNYGAVVFGHLMRNVFPLAKEGFIIIGSQYRGTFSRNDTLDQFGGADVADVTALMDILPNIEGADINRVGMYGVSRGAMQTHLAVKEMPAVKVIATQAGVVDLNKELEFRPAMEKVYKKRIPNYSAEKHAQLAKRSVMTWVDKLPKQTPILIMHGDKDKRVSVDNSIRFAKALAQHKVPHKLVVYQGDNHGLDLNREAAFSELSSWFHTYL</sequence>
<name>A0A167FAA2_9GAMM</name>
<dbReference type="AlphaFoldDB" id="A0A167FAA2"/>
<dbReference type="Pfam" id="PF00326">
    <property type="entry name" value="Peptidase_S9"/>
    <property type="match status" value="1"/>
</dbReference>
<dbReference type="PANTHER" id="PTHR42776">
    <property type="entry name" value="SERINE PEPTIDASE S9 FAMILY MEMBER"/>
    <property type="match status" value="1"/>
</dbReference>